<gene>
    <name evidence="12" type="primary">SAMC1</name>
    <name evidence="12" type="ORF">CR513_20295</name>
</gene>
<dbReference type="Proteomes" id="UP000257109">
    <property type="component" value="Unassembled WGS sequence"/>
</dbReference>
<evidence type="ECO:0000256" key="3">
    <source>
        <dbReference type="ARBA" id="ARBA00022448"/>
    </source>
</evidence>
<dbReference type="InterPro" id="IPR011992">
    <property type="entry name" value="EF-hand-dom_pair"/>
</dbReference>
<feature type="domain" description="EF-hand" evidence="11">
    <location>
        <begin position="366"/>
        <end position="401"/>
    </location>
</feature>
<feature type="region of interest" description="Disordered" evidence="10">
    <location>
        <begin position="266"/>
        <end position="309"/>
    </location>
</feature>
<sequence>MVSGNDPVESFFNSVQVVKESLSPLEVSIRKAAKDLEHCLAGPRSKVNGVCLIAPVKEGCEFQICDVKKKKGLSMKVPLKAFWGMFSQNSGNGGGSNKAQVGKEDGPACTNCMQFAMTWSLLVNGFLQSLPLPFKSGRKKCQKVCDEDNLCSCMKPTVSSCEVKQNESKGGQFGRAVREKGVRRKDGRHVSLECLLGFIFDQLSQTLQSLDHRVQENSDDLDSRKTRLPEPFSHFGHVNAFTGFLEGHKVDVNGFLGNLRFAKVGGVPSTVPGEESPSTDGERDNGNNNGNGNGNNENKDETGGNSPQKVANNIFSIPLSNVERLRSTLSTVSLTELIELLPQLGRTSKEHPDKKKLISVQDFFRYTEAEGRRFFEELDRDGDGQVTLEDLEVAMRKRKLPRRYAKEFLSRARSHLFSRSFGLKQFLSLMEQKEPTILRAYTSLCLSKSGTLKKSEILESLKNAGLPANEDNAVAMMRFLNADTEESISYGHFRNFMLLLPSDPATVVAVPPPVEIPAGSVLRSALAGGLSCALSCALLHPVDTIKTRVQASTMSFPEIISKLPEIGRRGLYRGSIPAILGQFSSHGLRTGIFEASKLVLINVAPTLPELQGLLCCHFSRIQKFHVQSVASFCSTFLGTAVRIPCEVLKQRLQAGLFDNVGEAFVGTWEQDGLRGFFRGTGATLCREVPFYVAGMGLYAESKKVAERLLERELGPLETIAVGALSGGLAAVVTTPFDVMKTRMMTAQGRSVSMTVIAFSILKHEGPLGLFKGAVPRFFWIAPLGAMNFAGYELAKKAMNKNEEGKAGTSEQMSD</sequence>
<feature type="non-terminal residue" evidence="12">
    <location>
        <position position="1"/>
    </location>
</feature>
<evidence type="ECO:0000256" key="1">
    <source>
        <dbReference type="ARBA" id="ARBA00004448"/>
    </source>
</evidence>
<dbReference type="Gene3D" id="1.10.238.10">
    <property type="entry name" value="EF-hand"/>
    <property type="match status" value="1"/>
</dbReference>
<keyword evidence="4 9" id="KW-0812">Transmembrane</keyword>
<evidence type="ECO:0000256" key="6">
    <source>
        <dbReference type="ARBA" id="ARBA00022837"/>
    </source>
</evidence>
<dbReference type="GO" id="GO:0005743">
    <property type="term" value="C:mitochondrial inner membrane"/>
    <property type="evidence" value="ECO:0007669"/>
    <property type="project" value="UniProtKB-SubCell"/>
</dbReference>
<evidence type="ECO:0000256" key="7">
    <source>
        <dbReference type="ARBA" id="ARBA00022989"/>
    </source>
</evidence>
<dbReference type="PROSITE" id="PS50920">
    <property type="entry name" value="SOLCAR"/>
    <property type="match status" value="3"/>
</dbReference>
<dbReference type="InterPro" id="IPR018108">
    <property type="entry name" value="MCP_transmembrane"/>
</dbReference>
<organism evidence="12 13">
    <name type="scientific">Mucuna pruriens</name>
    <name type="common">Velvet bean</name>
    <name type="synonym">Dolichos pruriens</name>
    <dbReference type="NCBI Taxonomy" id="157652"/>
    <lineage>
        <taxon>Eukaryota</taxon>
        <taxon>Viridiplantae</taxon>
        <taxon>Streptophyta</taxon>
        <taxon>Embryophyta</taxon>
        <taxon>Tracheophyta</taxon>
        <taxon>Spermatophyta</taxon>
        <taxon>Magnoliopsida</taxon>
        <taxon>eudicotyledons</taxon>
        <taxon>Gunneridae</taxon>
        <taxon>Pentapetalae</taxon>
        <taxon>rosids</taxon>
        <taxon>fabids</taxon>
        <taxon>Fabales</taxon>
        <taxon>Fabaceae</taxon>
        <taxon>Papilionoideae</taxon>
        <taxon>50 kb inversion clade</taxon>
        <taxon>NPAAA clade</taxon>
        <taxon>indigoferoid/millettioid clade</taxon>
        <taxon>Phaseoleae</taxon>
        <taxon>Mucuna</taxon>
    </lineage>
</organism>
<evidence type="ECO:0000256" key="5">
    <source>
        <dbReference type="ARBA" id="ARBA00022737"/>
    </source>
</evidence>
<comment type="similarity">
    <text evidence="2">Belongs to the mitochondrial carrier (TC 2.A.29) family.</text>
</comment>
<comment type="subcellular location">
    <subcellularLocation>
        <location evidence="1">Mitochondrion inner membrane</location>
        <topology evidence="1">Multi-pass membrane protein</topology>
    </subcellularLocation>
</comment>
<dbReference type="PROSITE" id="PS50222">
    <property type="entry name" value="EF_HAND_2"/>
    <property type="match status" value="1"/>
</dbReference>
<protein>
    <submittedName>
        <fullName evidence="12">S-adenosylmethionine carrier 1, chloroplastic/mitochondrial</fullName>
    </submittedName>
</protein>
<evidence type="ECO:0000313" key="13">
    <source>
        <dbReference type="Proteomes" id="UP000257109"/>
    </source>
</evidence>
<dbReference type="InterPro" id="IPR023395">
    <property type="entry name" value="MCP_dom_sf"/>
</dbReference>
<dbReference type="PROSITE" id="PS00018">
    <property type="entry name" value="EF_HAND_1"/>
    <property type="match status" value="1"/>
</dbReference>
<evidence type="ECO:0000256" key="10">
    <source>
        <dbReference type="SAM" id="MobiDB-lite"/>
    </source>
</evidence>
<dbReference type="AlphaFoldDB" id="A0A371H2F0"/>
<comment type="caution">
    <text evidence="12">The sequence shown here is derived from an EMBL/GenBank/DDBJ whole genome shotgun (WGS) entry which is preliminary data.</text>
</comment>
<evidence type="ECO:0000313" key="12">
    <source>
        <dbReference type="EMBL" id="RDX96982.1"/>
    </source>
</evidence>
<dbReference type="OrthoDB" id="276989at2759"/>
<feature type="repeat" description="Solcar" evidence="9">
    <location>
        <begin position="519"/>
        <end position="599"/>
    </location>
</feature>
<keyword evidence="8 9" id="KW-0472">Membrane</keyword>
<feature type="compositionally biased region" description="Low complexity" evidence="10">
    <location>
        <begin position="286"/>
        <end position="296"/>
    </location>
</feature>
<dbReference type="Pfam" id="PF00153">
    <property type="entry name" value="Mito_carr"/>
    <property type="match status" value="3"/>
</dbReference>
<proteinExistence type="inferred from homology"/>
<dbReference type="FunFam" id="1.10.238.10:FF:000597">
    <property type="entry name" value="Putative mitochondrial carrier isoform A"/>
    <property type="match status" value="1"/>
</dbReference>
<evidence type="ECO:0000259" key="11">
    <source>
        <dbReference type="PROSITE" id="PS50222"/>
    </source>
</evidence>
<dbReference type="EMBL" id="QJKJ01003760">
    <property type="protein sequence ID" value="RDX96982.1"/>
    <property type="molecule type" value="Genomic_DNA"/>
</dbReference>
<feature type="repeat" description="Solcar" evidence="9">
    <location>
        <begin position="622"/>
        <end position="704"/>
    </location>
</feature>
<dbReference type="SUPFAM" id="SSF103506">
    <property type="entry name" value="Mitochondrial carrier"/>
    <property type="match status" value="1"/>
</dbReference>
<keyword evidence="5" id="KW-0677">Repeat</keyword>
<keyword evidence="3" id="KW-0813">Transport</keyword>
<evidence type="ECO:0000256" key="2">
    <source>
        <dbReference type="ARBA" id="ARBA00006375"/>
    </source>
</evidence>
<dbReference type="InterPro" id="IPR018247">
    <property type="entry name" value="EF_Hand_1_Ca_BS"/>
</dbReference>
<dbReference type="SUPFAM" id="SSF47473">
    <property type="entry name" value="EF-hand"/>
    <property type="match status" value="1"/>
</dbReference>
<dbReference type="STRING" id="157652.A0A371H2F0"/>
<dbReference type="InterPro" id="IPR002048">
    <property type="entry name" value="EF_hand_dom"/>
</dbReference>
<dbReference type="Gene3D" id="1.50.40.10">
    <property type="entry name" value="Mitochondrial carrier domain"/>
    <property type="match status" value="1"/>
</dbReference>
<dbReference type="FunFam" id="1.50.40.10:FF:000041">
    <property type="entry name" value="Mitochondrial substrate carrier family protein"/>
    <property type="match status" value="1"/>
</dbReference>
<accession>A0A371H2F0</accession>
<keyword evidence="6" id="KW-0106">Calcium</keyword>
<dbReference type="PANTHER" id="PTHR45667">
    <property type="entry name" value="S-ADENOSYLMETHIONINE MITOCHONDRIAL CARRIER PROTEIN"/>
    <property type="match status" value="1"/>
</dbReference>
<evidence type="ECO:0000256" key="4">
    <source>
        <dbReference type="ARBA" id="ARBA00022692"/>
    </source>
</evidence>
<keyword evidence="13" id="KW-1185">Reference proteome</keyword>
<dbReference type="GO" id="GO:0005509">
    <property type="term" value="F:calcium ion binding"/>
    <property type="evidence" value="ECO:0007669"/>
    <property type="project" value="InterPro"/>
</dbReference>
<reference evidence="12" key="1">
    <citation type="submission" date="2018-05" db="EMBL/GenBank/DDBJ databases">
        <title>Draft genome of Mucuna pruriens seed.</title>
        <authorList>
            <person name="Nnadi N.E."/>
            <person name="Vos R."/>
            <person name="Hasami M.H."/>
            <person name="Devisetty U.K."/>
            <person name="Aguiy J.C."/>
        </authorList>
    </citation>
    <scope>NUCLEOTIDE SEQUENCE [LARGE SCALE GENOMIC DNA]</scope>
    <source>
        <strain evidence="12">JCA_2017</strain>
    </source>
</reference>
<keyword evidence="7" id="KW-1133">Transmembrane helix</keyword>
<evidence type="ECO:0000256" key="9">
    <source>
        <dbReference type="PROSITE-ProRule" id="PRU00282"/>
    </source>
</evidence>
<name>A0A371H2F0_MUCPR</name>
<evidence type="ECO:0000256" key="8">
    <source>
        <dbReference type="ARBA" id="ARBA00023136"/>
    </source>
</evidence>
<feature type="repeat" description="Solcar" evidence="9">
    <location>
        <begin position="713"/>
        <end position="797"/>
    </location>
</feature>